<dbReference type="InterPro" id="IPR004154">
    <property type="entry name" value="Anticodon-bd"/>
</dbReference>
<keyword evidence="6 11" id="KW-0547">Nucleotide-binding</keyword>
<evidence type="ECO:0000256" key="5">
    <source>
        <dbReference type="ARBA" id="ARBA00022598"/>
    </source>
</evidence>
<dbReference type="PROSITE" id="PS50862">
    <property type="entry name" value="AA_TRNA_LIGASE_II"/>
    <property type="match status" value="1"/>
</dbReference>
<keyword evidence="4 11" id="KW-0963">Cytoplasm</keyword>
<feature type="binding site" evidence="12">
    <location>
        <position position="257"/>
    </location>
    <ligand>
        <name>L-histidine</name>
        <dbReference type="ChEBI" id="CHEBI:57595"/>
    </ligand>
</feature>
<dbReference type="InterPro" id="IPR004516">
    <property type="entry name" value="HisRS/HisZ"/>
</dbReference>
<evidence type="ECO:0000313" key="14">
    <source>
        <dbReference type="EMBL" id="CAD2076680.1"/>
    </source>
</evidence>
<dbReference type="HAMAP" id="MF_00127">
    <property type="entry name" value="His_tRNA_synth"/>
    <property type="match status" value="1"/>
</dbReference>
<feature type="binding site" evidence="12">
    <location>
        <position position="126"/>
    </location>
    <ligand>
        <name>L-histidine</name>
        <dbReference type="ChEBI" id="CHEBI:57595"/>
    </ligand>
</feature>
<dbReference type="FunFam" id="3.30.930.10:FF:000005">
    <property type="entry name" value="Histidine--tRNA ligase"/>
    <property type="match status" value="1"/>
</dbReference>
<dbReference type="Gene3D" id="3.30.930.10">
    <property type="entry name" value="Bira Bifunctional Protein, Domain 2"/>
    <property type="match status" value="1"/>
</dbReference>
<dbReference type="SUPFAM" id="SSF52954">
    <property type="entry name" value="Class II aaRS ABD-related"/>
    <property type="match status" value="1"/>
</dbReference>
<feature type="binding site" evidence="12">
    <location>
        <begin position="80"/>
        <end position="82"/>
    </location>
    <ligand>
        <name>L-histidine</name>
        <dbReference type="ChEBI" id="CHEBI:57595"/>
    </ligand>
</feature>
<dbReference type="PANTHER" id="PTHR43707:SF1">
    <property type="entry name" value="HISTIDINE--TRNA LIGASE, MITOCHONDRIAL-RELATED"/>
    <property type="match status" value="1"/>
</dbReference>
<dbReference type="InterPro" id="IPR041715">
    <property type="entry name" value="HisRS-like_core"/>
</dbReference>
<dbReference type="RefSeq" id="WP_308808167.1">
    <property type="nucleotide sequence ID" value="NZ_BMDB01000001.1"/>
</dbReference>
<reference evidence="14 15" key="1">
    <citation type="submission" date="2020-07" db="EMBL/GenBank/DDBJ databases">
        <authorList>
            <person name="Criscuolo A."/>
        </authorList>
    </citation>
    <scope>NUCLEOTIDE SEQUENCE [LARGE SCALE GENOMIC DNA]</scope>
    <source>
        <strain evidence="15">CIP 111030</strain>
    </source>
</reference>
<dbReference type="GO" id="GO:0006427">
    <property type="term" value="P:histidyl-tRNA aminoacylation"/>
    <property type="evidence" value="ECO:0007669"/>
    <property type="project" value="UniProtKB-UniRule"/>
</dbReference>
<feature type="binding site" evidence="12">
    <location>
        <begin position="261"/>
        <end position="262"/>
    </location>
    <ligand>
        <name>L-histidine</name>
        <dbReference type="ChEBI" id="CHEBI:57595"/>
    </ligand>
</feature>
<dbReference type="InterPro" id="IPR015807">
    <property type="entry name" value="His-tRNA-ligase"/>
</dbReference>
<evidence type="ECO:0000256" key="2">
    <source>
        <dbReference type="ARBA" id="ARBA00008226"/>
    </source>
</evidence>
<organism evidence="14 15">
    <name type="scientific">Phocicoccus schoeneichii</name>
    <dbReference type="NCBI Taxonomy" id="1812261"/>
    <lineage>
        <taxon>Bacteria</taxon>
        <taxon>Bacillati</taxon>
        <taxon>Bacillota</taxon>
        <taxon>Bacilli</taxon>
        <taxon>Bacillales</taxon>
        <taxon>Salinicoccaceae</taxon>
        <taxon>Phocicoccus</taxon>
    </lineage>
</organism>
<evidence type="ECO:0000259" key="13">
    <source>
        <dbReference type="PROSITE" id="PS50862"/>
    </source>
</evidence>
<proteinExistence type="inferred from homology"/>
<dbReference type="PIRSF" id="PIRSF001549">
    <property type="entry name" value="His-tRNA_synth"/>
    <property type="match status" value="1"/>
</dbReference>
<feature type="binding site" evidence="12">
    <location>
        <position position="130"/>
    </location>
    <ligand>
        <name>L-histidine</name>
        <dbReference type="ChEBI" id="CHEBI:57595"/>
    </ligand>
</feature>
<dbReference type="EMBL" id="CAJEWE010000010">
    <property type="protein sequence ID" value="CAD2076680.1"/>
    <property type="molecule type" value="Genomic_DNA"/>
</dbReference>
<evidence type="ECO:0000256" key="4">
    <source>
        <dbReference type="ARBA" id="ARBA00022490"/>
    </source>
</evidence>
<dbReference type="Proteomes" id="UP000521032">
    <property type="component" value="Unassembled WGS sequence"/>
</dbReference>
<evidence type="ECO:0000256" key="6">
    <source>
        <dbReference type="ARBA" id="ARBA00022741"/>
    </source>
</evidence>
<comment type="caution">
    <text evidence="14">The sequence shown here is derived from an EMBL/GenBank/DDBJ whole genome shotgun (WGS) entry which is preliminary data.</text>
</comment>
<comment type="similarity">
    <text evidence="2 11">Belongs to the class-II aminoacyl-tRNA synthetase family.</text>
</comment>
<gene>
    <name evidence="11 14" type="primary">hisS</name>
    <name evidence="14" type="ORF">JEOSCH030_01124</name>
</gene>
<dbReference type="GO" id="GO:0016740">
    <property type="term" value="F:transferase activity"/>
    <property type="evidence" value="ECO:0007669"/>
    <property type="project" value="UniProtKB-ARBA"/>
</dbReference>
<dbReference type="InterPro" id="IPR033656">
    <property type="entry name" value="HisRS_anticodon"/>
</dbReference>
<dbReference type="GO" id="GO:0005737">
    <property type="term" value="C:cytoplasm"/>
    <property type="evidence" value="ECO:0007669"/>
    <property type="project" value="UniProtKB-SubCell"/>
</dbReference>
<dbReference type="CDD" id="cd00773">
    <property type="entry name" value="HisRS-like_core"/>
    <property type="match status" value="1"/>
</dbReference>
<dbReference type="GO" id="GO:0140096">
    <property type="term" value="F:catalytic activity, acting on a protein"/>
    <property type="evidence" value="ECO:0007669"/>
    <property type="project" value="UniProtKB-ARBA"/>
</dbReference>
<comment type="catalytic activity">
    <reaction evidence="10 11">
        <text>tRNA(His) + L-histidine + ATP = L-histidyl-tRNA(His) + AMP + diphosphate + H(+)</text>
        <dbReference type="Rhea" id="RHEA:17313"/>
        <dbReference type="Rhea" id="RHEA-COMP:9665"/>
        <dbReference type="Rhea" id="RHEA-COMP:9689"/>
        <dbReference type="ChEBI" id="CHEBI:15378"/>
        <dbReference type="ChEBI" id="CHEBI:30616"/>
        <dbReference type="ChEBI" id="CHEBI:33019"/>
        <dbReference type="ChEBI" id="CHEBI:57595"/>
        <dbReference type="ChEBI" id="CHEBI:78442"/>
        <dbReference type="ChEBI" id="CHEBI:78527"/>
        <dbReference type="ChEBI" id="CHEBI:456215"/>
        <dbReference type="EC" id="6.1.1.21"/>
    </reaction>
</comment>
<comment type="subunit">
    <text evidence="3 11">Homodimer.</text>
</comment>
<dbReference type="SUPFAM" id="SSF55681">
    <property type="entry name" value="Class II aaRS and biotin synthetases"/>
    <property type="match status" value="1"/>
</dbReference>
<name>A0A6V7RHT0_9BACL</name>
<dbReference type="PANTHER" id="PTHR43707">
    <property type="entry name" value="HISTIDYL-TRNA SYNTHETASE"/>
    <property type="match status" value="1"/>
</dbReference>
<keyword evidence="7 11" id="KW-0067">ATP-binding</keyword>
<keyword evidence="9 11" id="KW-0030">Aminoacyl-tRNA synthetase</keyword>
<evidence type="ECO:0000256" key="1">
    <source>
        <dbReference type="ARBA" id="ARBA00004496"/>
    </source>
</evidence>
<evidence type="ECO:0000313" key="15">
    <source>
        <dbReference type="Proteomes" id="UP000521032"/>
    </source>
</evidence>
<dbReference type="GO" id="GO:0004821">
    <property type="term" value="F:histidine-tRNA ligase activity"/>
    <property type="evidence" value="ECO:0007669"/>
    <property type="project" value="UniProtKB-UniRule"/>
</dbReference>
<accession>A0A6V7RHT0</accession>
<keyword evidence="5 11" id="KW-0436">Ligase</keyword>
<evidence type="ECO:0000256" key="7">
    <source>
        <dbReference type="ARBA" id="ARBA00022840"/>
    </source>
</evidence>
<dbReference type="Pfam" id="PF03129">
    <property type="entry name" value="HGTP_anticodon"/>
    <property type="match status" value="1"/>
</dbReference>
<feature type="domain" description="Aminoacyl-transfer RNA synthetases class-II family profile" evidence="13">
    <location>
        <begin position="20"/>
        <end position="324"/>
    </location>
</feature>
<dbReference type="InterPro" id="IPR036621">
    <property type="entry name" value="Anticodon-bd_dom_sf"/>
</dbReference>
<dbReference type="InterPro" id="IPR006195">
    <property type="entry name" value="aa-tRNA-synth_II"/>
</dbReference>
<dbReference type="Gene3D" id="3.40.50.800">
    <property type="entry name" value="Anticodon-binding domain"/>
    <property type="match status" value="1"/>
</dbReference>
<evidence type="ECO:0000256" key="3">
    <source>
        <dbReference type="ARBA" id="ARBA00011738"/>
    </source>
</evidence>
<dbReference type="InterPro" id="IPR045864">
    <property type="entry name" value="aa-tRNA-synth_II/BPL/LPL"/>
</dbReference>
<dbReference type="NCBIfam" id="TIGR00442">
    <property type="entry name" value="hisS"/>
    <property type="match status" value="1"/>
</dbReference>
<dbReference type="GO" id="GO:0005524">
    <property type="term" value="F:ATP binding"/>
    <property type="evidence" value="ECO:0007669"/>
    <property type="project" value="UniProtKB-UniRule"/>
</dbReference>
<evidence type="ECO:0000256" key="8">
    <source>
        <dbReference type="ARBA" id="ARBA00022917"/>
    </source>
</evidence>
<protein>
    <recommendedName>
        <fullName evidence="11">Histidine--tRNA ligase</fullName>
        <ecNumber evidence="11">6.1.1.21</ecNumber>
    </recommendedName>
    <alternativeName>
        <fullName evidence="11">Histidyl-tRNA synthetase</fullName>
        <shortName evidence="11">HisRS</shortName>
    </alternativeName>
</protein>
<keyword evidence="15" id="KW-1185">Reference proteome</keyword>
<evidence type="ECO:0000256" key="10">
    <source>
        <dbReference type="ARBA" id="ARBA00047639"/>
    </source>
</evidence>
<evidence type="ECO:0000256" key="9">
    <source>
        <dbReference type="ARBA" id="ARBA00023146"/>
    </source>
</evidence>
<feature type="binding site" evidence="12">
    <location>
        <position position="112"/>
    </location>
    <ligand>
        <name>L-histidine</name>
        <dbReference type="ChEBI" id="CHEBI:57595"/>
    </ligand>
</feature>
<dbReference type="EC" id="6.1.1.21" evidence="11"/>
<evidence type="ECO:0000256" key="11">
    <source>
        <dbReference type="HAMAP-Rule" id="MF_00127"/>
    </source>
</evidence>
<evidence type="ECO:0000256" key="12">
    <source>
        <dbReference type="PIRSR" id="PIRSR001549-1"/>
    </source>
</evidence>
<dbReference type="Pfam" id="PF13393">
    <property type="entry name" value="tRNA-synt_His"/>
    <property type="match status" value="1"/>
</dbReference>
<dbReference type="AlphaFoldDB" id="A0A6V7RHT0"/>
<keyword evidence="8 11" id="KW-0648">Protein biosynthesis</keyword>
<sequence>MIQIPRGTKDILPTDSSKWQYIEEVLRETCRNFNYKEIRTPIFEQTELFVRGVGDTTDIVNKEMYTFTDKGDRSMTLRPEGTAPAVRSYIENKMYGDPNQPIKLFYQGPMFRYERQQKGRYRQFEQFGVEAIGVEDPLIDVEVISLLLDIYKSFGLEKLELHINSIGDFESREEYQKALREHFAPSIGEFCSDCQSRLDKNPMRILDCKTDANHPLMKTAPNIQEYLNDASKEYFEAVKETLTKMGIGFVVDPNLVRGLDYYTHTAFELMSSAEGFGAITTLAGGGRYNGLIEMLDGPSETGIGFGMSIERLLLALEAEGIELPTDDTIDFYLVTMGEVARTEASVILHRLRTNGYRADMDYKARGMKAQIKDADRKKAKYMIVLGDSELESGKIHVRNMETREEVEANLDSFEEEVNFDEA</sequence>
<comment type="subcellular location">
    <subcellularLocation>
        <location evidence="1 11">Cytoplasm</location>
    </subcellularLocation>
</comment>
<dbReference type="CDD" id="cd00859">
    <property type="entry name" value="HisRS_anticodon"/>
    <property type="match status" value="1"/>
</dbReference>